<dbReference type="EMBL" id="CP036278">
    <property type="protein sequence ID" value="QDU56253.1"/>
    <property type="molecule type" value="Genomic_DNA"/>
</dbReference>
<dbReference type="AlphaFoldDB" id="A0A518ANF8"/>
<feature type="region of interest" description="Disordered" evidence="1">
    <location>
        <begin position="395"/>
        <end position="416"/>
    </location>
</feature>
<evidence type="ECO:0000313" key="3">
    <source>
        <dbReference type="Proteomes" id="UP000315750"/>
    </source>
</evidence>
<organism evidence="2 3">
    <name type="scientific">Aeoliella mucimassa</name>
    <dbReference type="NCBI Taxonomy" id="2527972"/>
    <lineage>
        <taxon>Bacteria</taxon>
        <taxon>Pseudomonadati</taxon>
        <taxon>Planctomycetota</taxon>
        <taxon>Planctomycetia</taxon>
        <taxon>Pirellulales</taxon>
        <taxon>Lacipirellulaceae</taxon>
        <taxon>Aeoliella</taxon>
    </lineage>
</organism>
<protein>
    <recommendedName>
        <fullName evidence="4">Cell surface protein</fullName>
    </recommendedName>
</protein>
<name>A0A518ANF8_9BACT</name>
<gene>
    <name evidence="2" type="ORF">Pan181_24610</name>
</gene>
<evidence type="ECO:0000256" key="1">
    <source>
        <dbReference type="SAM" id="MobiDB-lite"/>
    </source>
</evidence>
<keyword evidence="3" id="KW-1185">Reference proteome</keyword>
<dbReference type="KEGG" id="amuc:Pan181_24610"/>
<dbReference type="Proteomes" id="UP000315750">
    <property type="component" value="Chromosome"/>
</dbReference>
<sequence length="416" mass="47633">MAQESAQQTQSAPKRTTQKYMDRALEVLEKFGVATGKDVQNELIRLLEEVRHVDEARALAIANTVKHMSEFNQLVRDNVEDINVGNRYLEISQMFDSIREDSKKLIAQLDDGKIGFIEKMSNLWMKIRRGTPHDRFEKIVDVYQDVCKDTKDQLEREEIIMDGYIDFRFALKEAEILSRELLEMQLPNLEAAKEAMGKAQQAVQDYTGEDESQRSRLELERDEAHDRWKKEDRIYQLCKDVAENLAIGYDVGETLVTKLRQTHDVKEQVYRRAVTFFTTNEHVFTILGTVYTSQQGLHEATQSTEALKEGVNKSLEDVADLGRELEKAALKAGYGSTISPQSLEKLVKAISDYQVDSLKMIADLRKESEENAREIRRVVEQGKARYQSTLAKFAMGGELTSQETTDEDSPWSDSSK</sequence>
<evidence type="ECO:0000313" key="2">
    <source>
        <dbReference type="EMBL" id="QDU56253.1"/>
    </source>
</evidence>
<accession>A0A518ANF8</accession>
<dbReference type="RefSeq" id="WP_231943819.1">
    <property type="nucleotide sequence ID" value="NZ_CP036278.1"/>
</dbReference>
<reference evidence="2 3" key="1">
    <citation type="submission" date="2019-02" db="EMBL/GenBank/DDBJ databases">
        <title>Deep-cultivation of Planctomycetes and their phenomic and genomic characterization uncovers novel biology.</title>
        <authorList>
            <person name="Wiegand S."/>
            <person name="Jogler M."/>
            <person name="Boedeker C."/>
            <person name="Pinto D."/>
            <person name="Vollmers J."/>
            <person name="Rivas-Marin E."/>
            <person name="Kohn T."/>
            <person name="Peeters S.H."/>
            <person name="Heuer A."/>
            <person name="Rast P."/>
            <person name="Oberbeckmann S."/>
            <person name="Bunk B."/>
            <person name="Jeske O."/>
            <person name="Meyerdierks A."/>
            <person name="Storesund J.E."/>
            <person name="Kallscheuer N."/>
            <person name="Luecker S."/>
            <person name="Lage O.M."/>
            <person name="Pohl T."/>
            <person name="Merkel B.J."/>
            <person name="Hornburger P."/>
            <person name="Mueller R.-W."/>
            <person name="Bruemmer F."/>
            <person name="Labrenz M."/>
            <person name="Spormann A.M."/>
            <person name="Op den Camp H."/>
            <person name="Overmann J."/>
            <person name="Amann R."/>
            <person name="Jetten M.S.M."/>
            <person name="Mascher T."/>
            <person name="Medema M.H."/>
            <person name="Devos D.P."/>
            <person name="Kaster A.-K."/>
            <person name="Ovreas L."/>
            <person name="Rohde M."/>
            <person name="Galperin M.Y."/>
            <person name="Jogler C."/>
        </authorList>
    </citation>
    <scope>NUCLEOTIDE SEQUENCE [LARGE SCALE GENOMIC DNA]</scope>
    <source>
        <strain evidence="2 3">Pan181</strain>
    </source>
</reference>
<proteinExistence type="predicted"/>
<evidence type="ECO:0008006" key="4">
    <source>
        <dbReference type="Google" id="ProtNLM"/>
    </source>
</evidence>